<sequence length="1408" mass="151145">MNNHNNAFLKSLTLTAVILTTISISANAYQRSEGSIAIVNEEDNVEKIDTITSDSTEERITGKFNRSGNPVRIIWYGNPNDSDGKVAQLAAKNAGQIAGGVIAIGKTTTESEDRRGAISIDGIANGFDALGWSAPSNPANVIFSLENIENSGTISARASLQGGKAETHGDVKSYGSSNGISIVGLADFGKHTAEVGADGIADGYSGATSVSRVRVSRSATRSRAVTVEESTPSTPELEKADFEGKTVEVSLQKFKNSGQIHANIQAQAEQNTIAHTSSYKPQFYSVTTSASGNAVSAASYVNTIDKLTFSEQQNNFAKLGDIENSGSLNGNAMLKGGQNTTHTTTHSTNTGNGISALAHTGRFAKNKTESAVGNIQNTGQINGTLEQISGNNSNYQGFHLYSDANALGSGNGVSVTADSSNGQTRYLSSSATIGDVQNSGYIRGTAIVHAGNGMGSLMAKAVSSGNGLSTYSQGNNGQLSAIGNIDNSGIISGQIEVKGGRSGDNSRDKIFIPKIEQTSANNNLFGNDGMNNWLAPSSKPIAATSPKLSEETCKWLAAGTPGCEKEKPKADDTPNHVKATVQTSTTVHSSGNGITAWSYLESAPGDYATKNSRLGNISNTGVISGYAKVLQGFSQNQFTPVDYRNNGAGIAINSETNANITNAGIISGNHSALLSRGKIDTSWSIRNPEYRSGFKGNIYNYGILAGRLIIGNYELDNNSGQYYRYFDTSDKTNSKVKNAGLYVKLDENEAIDKIIVGNDKPDNFVQNGKTYTIENAPLTTNGKDSEKVTNQAETITNKIINGVGMANGALFAKHNLTLTDSIVNGYKTALKIAENSEVNLNGAILNVNGFKNNQIDKPLAVKGDMGTNKLIIANKSNINGDIDLKAGDDQLTISDSHSRFNGRTIDLGEGNDTLAFGQENNPLTTPIKVDYHIANAENILINQPTELQANAAVRGTDSITLNQDLHYQVLSPNQHALFDKARNKSISLTGKGKFVVDTTKATSEYEVNFGGFQLQPTDIKFATNNVLQSAIFKDGKLLIQPKTVITQEETGQHATSEQQFQTPYAEAYNSYIDSWRVNGINPLENSASTDNKSAKAASEAINRYLADTVEHNLYAAILPQLAHNMAVKRDALLSENKRLNAQEWMVSAQVLSRRNDYHESARKGKTHTSMLAIHYGINNDITTGAHISTNKTQIEGYQSSYLKGNGIAFGGYIRSRFERLTLTGGVIHEQFNLKGKRTISNSYNSHQFDANGKANATGIYTQLKYALPLGEQWQLVPKFAVAYSRFNQKAINEIGVAGLTIDAQHSNRLEGIIGQELIANIPTLNGNAVFKFSGDYSVISAEKDLHSHFRNGRTFKIRSEPTRHVTHVGLGVGYQWKIGVDLYLNAHKAFSKTGDQTSMNLKIGYTFK</sequence>
<feature type="compositionally biased region" description="Low complexity" evidence="1">
    <location>
        <begin position="336"/>
        <end position="353"/>
    </location>
</feature>
<name>A0A4V6NS88_9PAST</name>
<feature type="domain" description="Autotransporter" evidence="3">
    <location>
        <begin position="1139"/>
        <end position="1407"/>
    </location>
</feature>
<proteinExistence type="predicted"/>
<dbReference type="SMART" id="SM00869">
    <property type="entry name" value="Autotransporter"/>
    <property type="match status" value="1"/>
</dbReference>
<dbReference type="SUPFAM" id="SSF103515">
    <property type="entry name" value="Autotransporter"/>
    <property type="match status" value="1"/>
</dbReference>
<evidence type="ECO:0000256" key="1">
    <source>
        <dbReference type="SAM" id="MobiDB-lite"/>
    </source>
</evidence>
<evidence type="ECO:0000313" key="4">
    <source>
        <dbReference type="EMBL" id="TCP96183.1"/>
    </source>
</evidence>
<keyword evidence="5" id="KW-1185">Reference proteome</keyword>
<dbReference type="InterPro" id="IPR005546">
    <property type="entry name" value="Autotransporte_beta"/>
</dbReference>
<organism evidence="4 5">
    <name type="scientific">Cricetibacter osteomyelitidis</name>
    <dbReference type="NCBI Taxonomy" id="1521931"/>
    <lineage>
        <taxon>Bacteria</taxon>
        <taxon>Pseudomonadati</taxon>
        <taxon>Pseudomonadota</taxon>
        <taxon>Gammaproteobacteria</taxon>
        <taxon>Pasteurellales</taxon>
        <taxon>Pasteurellaceae</taxon>
        <taxon>Cricetibacter</taxon>
    </lineage>
</organism>
<evidence type="ECO:0000313" key="5">
    <source>
        <dbReference type="Proteomes" id="UP000295763"/>
    </source>
</evidence>
<feature type="chain" id="PRO_5020602916" evidence="2">
    <location>
        <begin position="29"/>
        <end position="1408"/>
    </location>
</feature>
<gene>
    <name evidence="4" type="ORF">EDC44_1052</name>
</gene>
<dbReference type="OrthoDB" id="90212at2"/>
<evidence type="ECO:0000256" key="2">
    <source>
        <dbReference type="SAM" id="SignalP"/>
    </source>
</evidence>
<dbReference type="Gene3D" id="2.40.128.130">
    <property type="entry name" value="Autotransporter beta-domain"/>
    <property type="match status" value="1"/>
</dbReference>
<evidence type="ECO:0000259" key="3">
    <source>
        <dbReference type="PROSITE" id="PS51208"/>
    </source>
</evidence>
<dbReference type="EMBL" id="SLYB01000005">
    <property type="protein sequence ID" value="TCP96183.1"/>
    <property type="molecule type" value="Genomic_DNA"/>
</dbReference>
<dbReference type="Pfam" id="PF03797">
    <property type="entry name" value="Autotransporter"/>
    <property type="match status" value="1"/>
</dbReference>
<dbReference type="RefSeq" id="WP_131975410.1">
    <property type="nucleotide sequence ID" value="NZ_SLYB01000005.1"/>
</dbReference>
<feature type="signal peptide" evidence="2">
    <location>
        <begin position="1"/>
        <end position="28"/>
    </location>
</feature>
<dbReference type="InterPro" id="IPR036709">
    <property type="entry name" value="Autotransporte_beta_dom_sf"/>
</dbReference>
<dbReference type="PROSITE" id="PS51208">
    <property type="entry name" value="AUTOTRANSPORTER"/>
    <property type="match status" value="1"/>
</dbReference>
<keyword evidence="2" id="KW-0732">Signal</keyword>
<accession>A0A4V6NS88</accession>
<protein>
    <submittedName>
        <fullName evidence="4">Autotransporter-like protein</fullName>
    </submittedName>
</protein>
<reference evidence="4 5" key="1">
    <citation type="submission" date="2019-03" db="EMBL/GenBank/DDBJ databases">
        <title>Genomic Encyclopedia of Type Strains, Phase IV (KMG-IV): sequencing the most valuable type-strain genomes for metagenomic binning, comparative biology and taxonomic classification.</title>
        <authorList>
            <person name="Goeker M."/>
        </authorList>
    </citation>
    <scope>NUCLEOTIDE SEQUENCE [LARGE SCALE GENOMIC DNA]</scope>
    <source>
        <strain evidence="4 5">DSM 28404</strain>
    </source>
</reference>
<dbReference type="Proteomes" id="UP000295763">
    <property type="component" value="Unassembled WGS sequence"/>
</dbReference>
<feature type="region of interest" description="Disordered" evidence="1">
    <location>
        <begin position="330"/>
        <end position="353"/>
    </location>
</feature>
<comment type="caution">
    <text evidence="4">The sequence shown here is derived from an EMBL/GenBank/DDBJ whole genome shotgun (WGS) entry which is preliminary data.</text>
</comment>